<organism evidence="6 7">
    <name type="scientific">Pengzhenrongella frigida</name>
    <dbReference type="NCBI Taxonomy" id="1259133"/>
    <lineage>
        <taxon>Bacteria</taxon>
        <taxon>Bacillati</taxon>
        <taxon>Actinomycetota</taxon>
        <taxon>Actinomycetes</taxon>
        <taxon>Micrococcales</taxon>
        <taxon>Pengzhenrongella</taxon>
    </lineage>
</organism>
<sequence length="314" mass="32861">MPSALPAHASLPSSVRVGPGHGGLPVVFVAGRTGSAEIYLHGAHVTHWAPAGAAPVIWMSAASRYVPDAPLRGGVPLCFPWFGAHDGDAAAPAHGFARLLDWELADAQDDGDDVVATFRLADSPATRSSAWPHRFEARYTVTVGARLTLALEVTNLDPSDVMFEEALHTYLRVSDIASTEVTGLEGAPFLDRLGGPDPQAGEDGPVRFAGETDRIYLGTRSAATVVDGAVVDGAVVDGGVVDGAVGRRVRIDKLGSGSTVVWNPWVDKSAAMADFGDDEWTTMVCVETCNIRTDAVRLAPGQSHTMTAVLGLTA</sequence>
<reference evidence="6 7" key="1">
    <citation type="submission" date="2019-01" db="EMBL/GenBank/DDBJ databases">
        <title>Novel species of Cellulomonas.</title>
        <authorList>
            <person name="Liu Q."/>
            <person name="Xin Y.-H."/>
        </authorList>
    </citation>
    <scope>NUCLEOTIDE SEQUENCE [LARGE SCALE GENOMIC DNA]</scope>
    <source>
        <strain evidence="6 7">HLT2-17</strain>
    </source>
</reference>
<dbReference type="GO" id="GO:0005975">
    <property type="term" value="P:carbohydrate metabolic process"/>
    <property type="evidence" value="ECO:0007669"/>
    <property type="project" value="InterPro"/>
</dbReference>
<dbReference type="EMBL" id="SDWW01000026">
    <property type="protein sequence ID" value="RYV50813.1"/>
    <property type="molecule type" value="Genomic_DNA"/>
</dbReference>
<evidence type="ECO:0000256" key="3">
    <source>
        <dbReference type="ARBA" id="ARBA00023235"/>
    </source>
</evidence>
<evidence type="ECO:0000256" key="5">
    <source>
        <dbReference type="PIRSR" id="PIRSR016020-1"/>
    </source>
</evidence>
<evidence type="ECO:0000256" key="2">
    <source>
        <dbReference type="ARBA" id="ARBA00005866"/>
    </source>
</evidence>
<evidence type="ECO:0000313" key="6">
    <source>
        <dbReference type="EMBL" id="RYV50813.1"/>
    </source>
</evidence>
<dbReference type="AlphaFoldDB" id="A0A4Q5N0R4"/>
<dbReference type="RefSeq" id="WP_130102873.1">
    <property type="nucleotide sequence ID" value="NZ_SDWW01000026.1"/>
</dbReference>
<evidence type="ECO:0000256" key="1">
    <source>
        <dbReference type="ARBA" id="ARBA00001096"/>
    </source>
</evidence>
<dbReference type="OrthoDB" id="9790727at2"/>
<dbReference type="CDD" id="cd09020">
    <property type="entry name" value="D-hex-6-P-epi_like"/>
    <property type="match status" value="1"/>
</dbReference>
<dbReference type="GO" id="GO:0047938">
    <property type="term" value="F:glucose-6-phosphate 1-epimerase activity"/>
    <property type="evidence" value="ECO:0007669"/>
    <property type="project" value="UniProtKB-UniRule"/>
</dbReference>
<comment type="similarity">
    <text evidence="2 4">Belongs to the glucose-6-phosphate 1-epimerase family.</text>
</comment>
<dbReference type="InterPro" id="IPR008183">
    <property type="entry name" value="Aldose_1/G6P_1-epimerase"/>
</dbReference>
<keyword evidence="7" id="KW-1185">Reference proteome</keyword>
<comment type="catalytic activity">
    <reaction evidence="1">
        <text>alpha-D-glucose 6-phosphate = beta-D-glucose 6-phosphate</text>
        <dbReference type="Rhea" id="RHEA:16249"/>
        <dbReference type="ChEBI" id="CHEBI:58225"/>
        <dbReference type="ChEBI" id="CHEBI:58247"/>
        <dbReference type="EC" id="5.1.3.15"/>
    </reaction>
</comment>
<dbReference type="PANTHER" id="PTHR11122:SF13">
    <property type="entry name" value="GLUCOSE-6-PHOSPHATE 1-EPIMERASE"/>
    <property type="match status" value="1"/>
</dbReference>
<gene>
    <name evidence="6" type="ORF">EUA98_11735</name>
</gene>
<dbReference type="Pfam" id="PF01263">
    <property type="entry name" value="Aldose_epim"/>
    <property type="match status" value="1"/>
</dbReference>
<dbReference type="InterPro" id="IPR025532">
    <property type="entry name" value="G6P_1-epimerase"/>
</dbReference>
<protein>
    <recommendedName>
        <fullName evidence="4">Putative glucose-6-phosphate 1-epimerase</fullName>
        <ecNumber evidence="4">5.1.3.15</ecNumber>
    </recommendedName>
</protein>
<dbReference type="PANTHER" id="PTHR11122">
    <property type="entry name" value="APOSPORY-ASSOCIATED PROTEIN C-RELATED"/>
    <property type="match status" value="1"/>
</dbReference>
<keyword evidence="3 4" id="KW-0413">Isomerase</keyword>
<evidence type="ECO:0000256" key="4">
    <source>
        <dbReference type="PIRNR" id="PIRNR016020"/>
    </source>
</evidence>
<name>A0A4Q5N0R4_9MICO</name>
<accession>A0A4Q5N0R4</accession>
<dbReference type="GO" id="GO:0030246">
    <property type="term" value="F:carbohydrate binding"/>
    <property type="evidence" value="ECO:0007669"/>
    <property type="project" value="UniProtKB-UniRule"/>
</dbReference>
<comment type="caution">
    <text evidence="6">The sequence shown here is derived from an EMBL/GenBank/DDBJ whole genome shotgun (WGS) entry which is preliminary data.</text>
</comment>
<feature type="active site" evidence="5">
    <location>
        <position position="168"/>
    </location>
</feature>
<feature type="active site" evidence="5">
    <location>
        <position position="287"/>
    </location>
</feature>
<dbReference type="InterPro" id="IPR011013">
    <property type="entry name" value="Gal_mutarotase_sf_dom"/>
</dbReference>
<proteinExistence type="inferred from homology"/>
<dbReference type="InterPro" id="IPR014718">
    <property type="entry name" value="GH-type_carb-bd"/>
</dbReference>
<dbReference type="EC" id="5.1.3.15" evidence="4"/>
<dbReference type="SUPFAM" id="SSF74650">
    <property type="entry name" value="Galactose mutarotase-like"/>
    <property type="match status" value="1"/>
</dbReference>
<dbReference type="Proteomes" id="UP000293764">
    <property type="component" value="Unassembled WGS sequence"/>
</dbReference>
<dbReference type="Gene3D" id="2.70.98.10">
    <property type="match status" value="1"/>
</dbReference>
<dbReference type="PIRSF" id="PIRSF016020">
    <property type="entry name" value="PHexose_mutarotase"/>
    <property type="match status" value="1"/>
</dbReference>
<evidence type="ECO:0000313" key="7">
    <source>
        <dbReference type="Proteomes" id="UP000293764"/>
    </source>
</evidence>